<sequence>MSIVFLAISRNGLKEAIELASVTESAIWCSSDAVSEAEYKSLQGLSVSRFSYPLSGEPLDKLQDAIYTIEEHHPGATIWAEQSKAQQ</sequence>
<dbReference type="Proteomes" id="UP000001225">
    <property type="component" value="Chromosome"/>
</dbReference>
<accession>A9IDJ5</accession>
<evidence type="ECO:0000313" key="2">
    <source>
        <dbReference type="Proteomes" id="UP000001225"/>
    </source>
</evidence>
<evidence type="ECO:0000313" key="1">
    <source>
        <dbReference type="EMBL" id="CAP44851.1"/>
    </source>
</evidence>
<dbReference type="KEGG" id="bpt:Bpet4500"/>
<dbReference type="eggNOG" id="ENOG5033F6W">
    <property type="taxonomic scope" value="Bacteria"/>
</dbReference>
<keyword evidence="2" id="KW-1185">Reference proteome</keyword>
<reference evidence="1 2" key="1">
    <citation type="journal article" date="2008" name="BMC Genomics">
        <title>The missing link: Bordetella petrii is endowed with both the metabolic versatility of environmental bacteria and virulence traits of pathogenic Bordetellae.</title>
        <authorList>
            <person name="Gross R."/>
            <person name="Guzman C.A."/>
            <person name="Sebaihia M."/>
            <person name="Martins Dos Santos V.A."/>
            <person name="Pieper D.H."/>
            <person name="Koebnik R."/>
            <person name="Lechner M."/>
            <person name="Bartels D."/>
            <person name="Buhrmester J."/>
            <person name="Choudhuri J.V."/>
            <person name="Ebensen T."/>
            <person name="Gaigalat L."/>
            <person name="Herrmann S."/>
            <person name="Khachane A.N."/>
            <person name="Larisch C."/>
            <person name="Link S."/>
            <person name="Linke B."/>
            <person name="Meyer F."/>
            <person name="Mormann S."/>
            <person name="Nakunst D."/>
            <person name="Rueckert C."/>
            <person name="Schneiker-Bekel S."/>
            <person name="Schulze K."/>
            <person name="Vorhoelter F.J."/>
            <person name="Yevsa T."/>
            <person name="Engle J.T."/>
            <person name="Goldman W.E."/>
            <person name="Puehler A."/>
            <person name="Goebel U.B."/>
            <person name="Goesmann A."/>
            <person name="Bloecker H."/>
            <person name="Kaiser O."/>
            <person name="Martinez-Arias R."/>
        </authorList>
    </citation>
    <scope>NUCLEOTIDE SEQUENCE [LARGE SCALE GENOMIC DNA]</scope>
    <source>
        <strain evidence="2">ATCC BAA-461 / DSM 12804 / CCUG 43448 / CIP 107267 / Se-1111R</strain>
    </source>
</reference>
<dbReference type="EMBL" id="AM902716">
    <property type="protein sequence ID" value="CAP44851.1"/>
    <property type="molecule type" value="Genomic_DNA"/>
</dbReference>
<organism evidence="1 2">
    <name type="scientific">Bordetella petrii (strain ATCC BAA-461 / DSM 12804 / CCUG 43448 / CIP 107267 / Se-1111R)</name>
    <dbReference type="NCBI Taxonomy" id="340100"/>
    <lineage>
        <taxon>Bacteria</taxon>
        <taxon>Pseudomonadati</taxon>
        <taxon>Pseudomonadota</taxon>
        <taxon>Betaproteobacteria</taxon>
        <taxon>Burkholderiales</taxon>
        <taxon>Alcaligenaceae</taxon>
        <taxon>Bordetella</taxon>
    </lineage>
</organism>
<gene>
    <name evidence="1" type="ordered locus">Bpet4500</name>
</gene>
<name>A9IDJ5_BORPD</name>
<protein>
    <submittedName>
        <fullName evidence="1">Uncharacterized protein</fullName>
    </submittedName>
</protein>
<dbReference type="AlphaFoldDB" id="A9IDJ5"/>
<proteinExistence type="predicted"/>